<evidence type="ECO:0000256" key="4">
    <source>
        <dbReference type="ARBA" id="ARBA00022617"/>
    </source>
</evidence>
<evidence type="ECO:0000313" key="12">
    <source>
        <dbReference type="EMBL" id="MBM6704668.1"/>
    </source>
</evidence>
<dbReference type="RefSeq" id="WP_205103803.1">
    <property type="nucleotide sequence ID" value="NZ_JACJJC010000015.1"/>
</dbReference>
<evidence type="ECO:0000256" key="1">
    <source>
        <dbReference type="ARBA" id="ARBA00004196"/>
    </source>
</evidence>
<evidence type="ECO:0000256" key="6">
    <source>
        <dbReference type="ARBA" id="ARBA00022729"/>
    </source>
</evidence>
<dbReference type="Gene3D" id="1.10.287.3080">
    <property type="match status" value="1"/>
</dbReference>
<evidence type="ECO:0000256" key="8">
    <source>
        <dbReference type="ARBA" id="ARBA00023002"/>
    </source>
</evidence>
<comment type="similarity">
    <text evidence="2">Belongs to the cytochrome c-552 family.</text>
</comment>
<dbReference type="SUPFAM" id="SSF48695">
    <property type="entry name" value="Multiheme cytochromes"/>
    <property type="match status" value="2"/>
</dbReference>
<dbReference type="CDD" id="cd00548">
    <property type="entry name" value="NrfA-like"/>
    <property type="match status" value="1"/>
</dbReference>
<feature type="chain" id="PRO_5046659228" description="nitrite reductase (cytochrome; ammonia-forming)" evidence="11">
    <location>
        <begin position="25"/>
        <end position="539"/>
    </location>
</feature>
<evidence type="ECO:0000256" key="11">
    <source>
        <dbReference type="SAM" id="SignalP"/>
    </source>
</evidence>
<evidence type="ECO:0000256" key="3">
    <source>
        <dbReference type="ARBA" id="ARBA00011887"/>
    </source>
</evidence>
<dbReference type="EMBL" id="JACJJC010000015">
    <property type="protein sequence ID" value="MBM6704668.1"/>
    <property type="molecule type" value="Genomic_DNA"/>
</dbReference>
<sequence length="539" mass="59363">MKVHHLTAAAALLVALGASFSVSAADLKACTTCHSNIATEHAGAAHKDVACTSCHTGLDEHLKKATARPGTNMDPANCGSCHTAQYTSLYKTSERPARQSKKAATGPAPDPFFDRALGGHGFTKEHDLPRSHTWMAIDQFIVDRAFGGRFEPKEGWLYTTLEGGKHYKVWDVLKDNYPDTNEHKPFKPGTAAAGNGVCWSCKSADLMLDWAYMGDKVEGAKFNRASNAVDSVRAVNHALNCNFCHDPHNAKPRVIRDGLIDALTRDNQGAPSVWTEAAANKTKVDVKDFGMRGFTRKVAYLEKPDANLMCAQCHVEYICNPGVDAKTGKPIGMDNRLTNHFPFVNADQIEAYYEKIGYRDFKHSMTGALLIKMQHPDAETFFGSKHDKAGADCATCHMPKVKDESGKTYTLHWSTSPRHYVKETCLTCHKDKTEKQMVASIDAMKGYYDGKVREAESRMNDMFDAFEAAIAAGVDQKTLDEARKLHSSAHVNWEYWTAVNGAWFHNPDQAVRSLAKSCKAAQDATALLKKAVAEKNAKK</sequence>
<keyword evidence="9" id="KW-0408">Iron</keyword>
<dbReference type="Gene3D" id="1.10.1130.10">
    <property type="entry name" value="Flavocytochrome C3, Chain A"/>
    <property type="match status" value="1"/>
</dbReference>
<dbReference type="Pfam" id="PF02335">
    <property type="entry name" value="Cytochrom_C552"/>
    <property type="match status" value="1"/>
</dbReference>
<keyword evidence="7" id="KW-0106">Calcium</keyword>
<gene>
    <name evidence="12" type="ORF">H6A60_09260</name>
</gene>
<evidence type="ECO:0000256" key="5">
    <source>
        <dbReference type="ARBA" id="ARBA00022723"/>
    </source>
</evidence>
<keyword evidence="8" id="KW-0560">Oxidoreductase</keyword>
<dbReference type="InterPro" id="IPR003321">
    <property type="entry name" value="Cyt_c552"/>
</dbReference>
<evidence type="ECO:0000256" key="7">
    <source>
        <dbReference type="ARBA" id="ARBA00022837"/>
    </source>
</evidence>
<evidence type="ECO:0000313" key="13">
    <source>
        <dbReference type="Proteomes" id="UP000715095"/>
    </source>
</evidence>
<name>A0ABS2DTR5_9BURK</name>
<dbReference type="Proteomes" id="UP000715095">
    <property type="component" value="Unassembled WGS sequence"/>
</dbReference>
<feature type="signal peptide" evidence="11">
    <location>
        <begin position="1"/>
        <end position="24"/>
    </location>
</feature>
<comment type="caution">
    <text evidence="12">The sequence shown here is derived from an EMBL/GenBank/DDBJ whole genome shotgun (WGS) entry which is preliminary data.</text>
</comment>
<dbReference type="InterPro" id="IPR036280">
    <property type="entry name" value="Multihaem_cyt_sf"/>
</dbReference>
<keyword evidence="4" id="KW-0349">Heme</keyword>
<dbReference type="Gene3D" id="1.20.140.10">
    <property type="entry name" value="Butyryl-CoA Dehydrogenase, subunit A, domain 3"/>
    <property type="match status" value="1"/>
</dbReference>
<dbReference type="PANTHER" id="PTHR30633:SF0">
    <property type="entry name" value="CYTOCHROME C-552"/>
    <property type="match status" value="1"/>
</dbReference>
<reference evidence="12 13" key="1">
    <citation type="journal article" date="2021" name="Sci. Rep.">
        <title>The distribution of antibiotic resistance genes in chicken gut microbiota commensals.</title>
        <authorList>
            <person name="Juricova H."/>
            <person name="Matiasovicova J."/>
            <person name="Kubasova T."/>
            <person name="Cejkova D."/>
            <person name="Rychlik I."/>
        </authorList>
    </citation>
    <scope>NUCLEOTIDE SEQUENCE [LARGE SCALE GENOMIC DNA]</scope>
    <source>
        <strain evidence="12 13">An829</strain>
    </source>
</reference>
<protein>
    <recommendedName>
        <fullName evidence="3">nitrite reductase (cytochrome; ammonia-forming)</fullName>
        <ecNumber evidence="3">1.7.2.2</ecNumber>
    </recommendedName>
</protein>
<keyword evidence="13" id="KW-1185">Reference proteome</keyword>
<proteinExistence type="inferred from homology"/>
<evidence type="ECO:0000256" key="9">
    <source>
        <dbReference type="ARBA" id="ARBA00023004"/>
    </source>
</evidence>
<comment type="catalytic activity">
    <reaction evidence="10">
        <text>6 Fe(III)-[cytochrome c] + NH4(+) + 2 H2O = 6 Fe(II)-[cytochrome c] + nitrite + 8 H(+)</text>
        <dbReference type="Rhea" id="RHEA:13089"/>
        <dbReference type="Rhea" id="RHEA-COMP:10350"/>
        <dbReference type="Rhea" id="RHEA-COMP:14399"/>
        <dbReference type="ChEBI" id="CHEBI:15377"/>
        <dbReference type="ChEBI" id="CHEBI:15378"/>
        <dbReference type="ChEBI" id="CHEBI:16301"/>
        <dbReference type="ChEBI" id="CHEBI:28938"/>
        <dbReference type="ChEBI" id="CHEBI:29033"/>
        <dbReference type="ChEBI" id="CHEBI:29034"/>
        <dbReference type="EC" id="1.7.2.2"/>
    </reaction>
</comment>
<comment type="subcellular location">
    <subcellularLocation>
        <location evidence="1">Cell envelope</location>
    </subcellularLocation>
</comment>
<keyword evidence="6 11" id="KW-0732">Signal</keyword>
<evidence type="ECO:0000256" key="10">
    <source>
        <dbReference type="ARBA" id="ARBA00049131"/>
    </source>
</evidence>
<dbReference type="PANTHER" id="PTHR30633">
    <property type="entry name" value="CYTOCHROME C-552 RESPIRATORY NITRITE REDUCTASE"/>
    <property type="match status" value="1"/>
</dbReference>
<organism evidence="12 13">
    <name type="scientific">Sutterella massiliensis</name>
    <dbReference type="NCBI Taxonomy" id="1816689"/>
    <lineage>
        <taxon>Bacteria</taxon>
        <taxon>Pseudomonadati</taxon>
        <taxon>Pseudomonadota</taxon>
        <taxon>Betaproteobacteria</taxon>
        <taxon>Burkholderiales</taxon>
        <taxon>Sutterellaceae</taxon>
        <taxon>Sutterella</taxon>
    </lineage>
</organism>
<accession>A0ABS2DTR5</accession>
<evidence type="ECO:0000256" key="2">
    <source>
        <dbReference type="ARBA" id="ARBA00009288"/>
    </source>
</evidence>
<keyword evidence="5" id="KW-0479">Metal-binding</keyword>
<dbReference type="EC" id="1.7.2.2" evidence="3"/>